<dbReference type="InterPro" id="IPR035979">
    <property type="entry name" value="RBD_domain_sf"/>
</dbReference>
<sequence length="317" mass="34817">MDSFMEIVLLLRVLPCNNNDSQRVVATALMLKEDLHKFGQSRLERNDFCLNSVGMVNLASREIYFTFPPDSTFREEDVSNYLSIYGPFQDVRIPYQQKHMFGFVTFVKPYKEKGKVLDKTLEEQADFQQAVELQSKRLMGLLLHDIKKHHQGALSTGSPIPSSTHSPNIFNQNRDFNILISNSGSRSAPGSTASSPVDQPMQQTVNISVGKEMAGNGDNENTNGNGNGKESSNDLQECLEHNLPDSPFASPTKAIGDYTATFSNGPSEALNLDAPASANSKFNTSRLLPAASGPLTANFPGSLLAMEQLERLPAPME</sequence>
<dbReference type="PANTHER" id="PTHR24009:SF3">
    <property type="entry name" value="RNA-BINDING (RRM_RBD_RNP MOTIFS) FAMILY PROTEIN-RELATED"/>
    <property type="match status" value="1"/>
</dbReference>
<keyword evidence="2" id="KW-0863">Zinc-finger</keyword>
<dbReference type="PANTHER" id="PTHR24009">
    <property type="entry name" value="RNA-BINDING (RRM/RBD/RNP MOTIFS)"/>
    <property type="match status" value="1"/>
</dbReference>
<dbReference type="GO" id="GO:0008270">
    <property type="term" value="F:zinc ion binding"/>
    <property type="evidence" value="ECO:0007669"/>
    <property type="project" value="UniProtKB-KW"/>
</dbReference>
<feature type="region of interest" description="Disordered" evidence="6">
    <location>
        <begin position="180"/>
        <end position="234"/>
    </location>
</feature>
<evidence type="ECO:0000313" key="7">
    <source>
        <dbReference type="EMBL" id="OIW11785.1"/>
    </source>
</evidence>
<protein>
    <recommendedName>
        <fullName evidence="9">RRM domain-containing protein</fullName>
    </recommendedName>
</protein>
<evidence type="ECO:0000256" key="4">
    <source>
        <dbReference type="ARBA" id="ARBA00022884"/>
    </source>
</evidence>
<dbReference type="AlphaFoldDB" id="A0A1J7IAC3"/>
<accession>A0A1J7IAC3</accession>
<dbReference type="EMBL" id="CM007365">
    <property type="protein sequence ID" value="OIW11785.1"/>
    <property type="molecule type" value="Genomic_DNA"/>
</dbReference>
<dbReference type="Proteomes" id="UP000188354">
    <property type="component" value="Chromosome LG05"/>
</dbReference>
<dbReference type="GO" id="GO:0003677">
    <property type="term" value="F:DNA binding"/>
    <property type="evidence" value="ECO:0007669"/>
    <property type="project" value="UniProtKB-KW"/>
</dbReference>
<evidence type="ECO:0000256" key="2">
    <source>
        <dbReference type="ARBA" id="ARBA00022771"/>
    </source>
</evidence>
<reference evidence="7 8" key="1">
    <citation type="journal article" date="2017" name="Plant Biotechnol. J.">
        <title>A comprehensive draft genome sequence for lupin (Lupinus angustifolius), an emerging health food: insights into plant-microbe interactions and legume evolution.</title>
        <authorList>
            <person name="Hane J.K."/>
            <person name="Ming Y."/>
            <person name="Kamphuis L.G."/>
            <person name="Nelson M.N."/>
            <person name="Garg G."/>
            <person name="Atkins C.A."/>
            <person name="Bayer P.E."/>
            <person name="Bravo A."/>
            <person name="Bringans S."/>
            <person name="Cannon S."/>
            <person name="Edwards D."/>
            <person name="Foley R."/>
            <person name="Gao L.L."/>
            <person name="Harrison M.J."/>
            <person name="Huang W."/>
            <person name="Hurgobin B."/>
            <person name="Li S."/>
            <person name="Liu C.W."/>
            <person name="McGrath A."/>
            <person name="Morahan G."/>
            <person name="Murray J."/>
            <person name="Weller J."/>
            <person name="Jian J."/>
            <person name="Singh K.B."/>
        </authorList>
    </citation>
    <scope>NUCLEOTIDE SEQUENCE [LARGE SCALE GENOMIC DNA]</scope>
    <source>
        <strain evidence="8">cv. Tanjil</strain>
        <tissue evidence="7">Whole plant</tissue>
    </source>
</reference>
<evidence type="ECO:0000256" key="3">
    <source>
        <dbReference type="ARBA" id="ARBA00022833"/>
    </source>
</evidence>
<feature type="compositionally biased region" description="Low complexity" evidence="6">
    <location>
        <begin position="215"/>
        <end position="234"/>
    </location>
</feature>
<evidence type="ECO:0000256" key="6">
    <source>
        <dbReference type="SAM" id="MobiDB-lite"/>
    </source>
</evidence>
<name>A0A1J7IAC3_LUPAN</name>
<keyword evidence="3" id="KW-0862">Zinc</keyword>
<dbReference type="Gramene" id="OIW11785">
    <property type="protein sequence ID" value="OIW11785"/>
    <property type="gene ID" value="TanjilG_31187"/>
</dbReference>
<dbReference type="SUPFAM" id="SSF54928">
    <property type="entry name" value="RNA-binding domain, RBD"/>
    <property type="match status" value="1"/>
</dbReference>
<organism evidence="7 8">
    <name type="scientific">Lupinus angustifolius</name>
    <name type="common">Narrow-leaved blue lupine</name>
    <dbReference type="NCBI Taxonomy" id="3871"/>
    <lineage>
        <taxon>Eukaryota</taxon>
        <taxon>Viridiplantae</taxon>
        <taxon>Streptophyta</taxon>
        <taxon>Embryophyta</taxon>
        <taxon>Tracheophyta</taxon>
        <taxon>Spermatophyta</taxon>
        <taxon>Magnoliopsida</taxon>
        <taxon>eudicotyledons</taxon>
        <taxon>Gunneridae</taxon>
        <taxon>Pentapetalae</taxon>
        <taxon>rosids</taxon>
        <taxon>fabids</taxon>
        <taxon>Fabales</taxon>
        <taxon>Fabaceae</taxon>
        <taxon>Papilionoideae</taxon>
        <taxon>50 kb inversion clade</taxon>
        <taxon>genistoids sensu lato</taxon>
        <taxon>core genistoids</taxon>
        <taxon>Genisteae</taxon>
        <taxon>Lupinus</taxon>
    </lineage>
</organism>
<gene>
    <name evidence="7" type="ORF">TanjilG_31187</name>
</gene>
<proteinExistence type="predicted"/>
<evidence type="ECO:0000313" key="8">
    <source>
        <dbReference type="Proteomes" id="UP000188354"/>
    </source>
</evidence>
<evidence type="ECO:0000256" key="1">
    <source>
        <dbReference type="ARBA" id="ARBA00022723"/>
    </source>
</evidence>
<keyword evidence="5" id="KW-0238">DNA-binding</keyword>
<dbReference type="STRING" id="3871.A0A1J7IAC3"/>
<keyword evidence="8" id="KW-1185">Reference proteome</keyword>
<dbReference type="GO" id="GO:0003723">
    <property type="term" value="F:RNA binding"/>
    <property type="evidence" value="ECO:0007669"/>
    <property type="project" value="UniProtKB-KW"/>
</dbReference>
<keyword evidence="4" id="KW-0694">RNA-binding</keyword>
<keyword evidence="1" id="KW-0479">Metal-binding</keyword>
<feature type="compositionally biased region" description="Polar residues" evidence="6">
    <location>
        <begin position="180"/>
        <end position="207"/>
    </location>
</feature>
<evidence type="ECO:0008006" key="9">
    <source>
        <dbReference type="Google" id="ProtNLM"/>
    </source>
</evidence>
<evidence type="ECO:0000256" key="5">
    <source>
        <dbReference type="ARBA" id="ARBA00023125"/>
    </source>
</evidence>